<accession>A0A640KX23</accession>
<keyword evidence="3" id="KW-1185">Reference proteome</keyword>
<dbReference type="AlphaFoldDB" id="A0A640KX23"/>
<feature type="compositionally biased region" description="Basic and acidic residues" evidence="1">
    <location>
        <begin position="337"/>
        <end position="352"/>
    </location>
</feature>
<sequence length="877" mass="94082">MESSGASSSQNASKILKADMHNTCSMQDIFADFTKDDSDSDARSGEKTEHTVYFMHDCDDFSGGSCSSWKTTKDTYSYTTLDDMSTQPYGECEEGKQDRGDEESEALCSDRDSLSRAGSERNIQATFGVSPNSISSEQGSHVNHFSVSGLLPATISRAALPPKLNVSLTLSGSGTLNNLPSKPPAEERMSMSRNECDRSLTRLSQSPPKSNSRWFSQIDASMASETYEAQGRASVDMDRVYDRNNGELPTSFCSDEKGHCTISMMHMGSMLQGYTHSNAARHNEGSVTSDSCGFWTEDDEKSKEKMPSQALASKKNGTLPSFLRYSDAGSQCILSEESKSACDGAKQSDEQLRMSADGSYHGPGDDRSNSTDDLLRSSSSVLTGPCGPGNPPDDVFLSGKEMPPNVAVRVLRGDFDNRDASLDSRFLDDNTHNTIWSTSKEAQRPLRQIPTSSRHVVNAGCATDRQGTRAAVAGVSRTLSGRLVEEPVRRQPSSNGSLGVCRVSSFSHPRESFLVARSLSCSQANSLPSVPSQQTLVSAWQLLRFREQDDAPLTNIEHVARKGASKKRSKDKKKKSKKHGKHRRPCHSAECGHVGVDSRNIVGKGEDVNRDDGFNDDAAGMCKERNTMRVPAGLPGMSAAGNAPGVPLTDATLYRPSTPPGSIGATETQGGPQSDVTTNGQPMDRHQGRPRGLSMGGSPTEKNAPPSAENAKIGVLHSRTPLRTVCVTPSIPTALQAHNSSAEKSTGSAVNARVPHTPSTGLVHAVGDGRVNAAPKPKRFETFEEPPVVSPSATVRRVTVCSKKSKTSMDRVDECNTRSDSDGGAQRFRSAPCTQVLPSVSSPNWGLPTSRSNGLASQKDEPPLQSGTRAPEGLPPL</sequence>
<feature type="compositionally biased region" description="Basic residues" evidence="1">
    <location>
        <begin position="561"/>
        <end position="586"/>
    </location>
</feature>
<feature type="region of interest" description="Disordered" evidence="1">
    <location>
        <begin position="641"/>
        <end position="710"/>
    </location>
</feature>
<evidence type="ECO:0000313" key="3">
    <source>
        <dbReference type="Proteomes" id="UP000419144"/>
    </source>
</evidence>
<feature type="compositionally biased region" description="Basic and acidic residues" evidence="1">
    <location>
        <begin position="807"/>
        <end position="821"/>
    </location>
</feature>
<feature type="region of interest" description="Disordered" evidence="1">
    <location>
        <begin position="175"/>
        <end position="213"/>
    </location>
</feature>
<comment type="caution">
    <text evidence="2">The sequence shown here is derived from an EMBL/GenBank/DDBJ whole genome shotgun (WGS) entry which is preliminary data.</text>
</comment>
<protein>
    <submittedName>
        <fullName evidence="2">Uncharacterized protein</fullName>
    </submittedName>
</protein>
<organism evidence="2 3">
    <name type="scientific">Leishmania tarentolae</name>
    <name type="common">Sauroleishmania tarentolae</name>
    <dbReference type="NCBI Taxonomy" id="5689"/>
    <lineage>
        <taxon>Eukaryota</taxon>
        <taxon>Discoba</taxon>
        <taxon>Euglenozoa</taxon>
        <taxon>Kinetoplastea</taxon>
        <taxon>Metakinetoplastina</taxon>
        <taxon>Trypanosomatida</taxon>
        <taxon>Trypanosomatidae</taxon>
        <taxon>Leishmaniinae</taxon>
        <taxon>Leishmania</taxon>
        <taxon>lizard Leishmania</taxon>
    </lineage>
</organism>
<feature type="region of interest" description="Disordered" evidence="1">
    <location>
        <begin position="282"/>
        <end position="313"/>
    </location>
</feature>
<name>A0A640KX23_LEITA</name>
<feature type="compositionally biased region" description="Basic and acidic residues" evidence="1">
    <location>
        <begin position="184"/>
        <end position="200"/>
    </location>
</feature>
<dbReference type="EMBL" id="BLBS01000053">
    <property type="protein sequence ID" value="GET92059.1"/>
    <property type="molecule type" value="Genomic_DNA"/>
</dbReference>
<feature type="region of interest" description="Disordered" evidence="1">
    <location>
        <begin position="554"/>
        <end position="592"/>
    </location>
</feature>
<gene>
    <name evidence="2" type="ORF">LtaPh_3332700</name>
</gene>
<feature type="region of interest" description="Disordered" evidence="1">
    <location>
        <begin position="84"/>
        <end position="106"/>
    </location>
</feature>
<feature type="compositionally biased region" description="Polar residues" evidence="1">
    <location>
        <begin position="282"/>
        <end position="291"/>
    </location>
</feature>
<proteinExistence type="predicted"/>
<feature type="compositionally biased region" description="Polar residues" evidence="1">
    <location>
        <begin position="665"/>
        <end position="681"/>
    </location>
</feature>
<feature type="compositionally biased region" description="Polar residues" evidence="1">
    <location>
        <begin position="201"/>
        <end position="213"/>
    </location>
</feature>
<evidence type="ECO:0000256" key="1">
    <source>
        <dbReference type="SAM" id="MobiDB-lite"/>
    </source>
</evidence>
<feature type="region of interest" description="Disordered" evidence="1">
    <location>
        <begin position="802"/>
        <end position="877"/>
    </location>
</feature>
<feature type="compositionally biased region" description="Basic and acidic residues" evidence="1">
    <location>
        <begin position="363"/>
        <end position="375"/>
    </location>
</feature>
<dbReference type="Proteomes" id="UP000419144">
    <property type="component" value="Unassembled WGS sequence"/>
</dbReference>
<feature type="compositionally biased region" description="Polar residues" evidence="1">
    <location>
        <begin position="832"/>
        <end position="856"/>
    </location>
</feature>
<dbReference type="OrthoDB" id="266418at2759"/>
<feature type="region of interest" description="Disordered" evidence="1">
    <location>
        <begin position="337"/>
        <end position="395"/>
    </location>
</feature>
<reference evidence="2" key="1">
    <citation type="submission" date="2019-11" db="EMBL/GenBank/DDBJ databases">
        <title>Leishmania tarentolae CDS.</title>
        <authorList>
            <person name="Goto Y."/>
            <person name="Yamagishi J."/>
        </authorList>
    </citation>
    <scope>NUCLEOTIDE SEQUENCE [LARGE SCALE GENOMIC DNA]</scope>
    <source>
        <strain evidence="2">Parrot Tar II</strain>
    </source>
</reference>
<dbReference type="VEuPathDB" id="TriTrypDB:LtaPh_3332700"/>
<evidence type="ECO:0000313" key="2">
    <source>
        <dbReference type="EMBL" id="GET92059.1"/>
    </source>
</evidence>